<evidence type="ECO:0000256" key="1">
    <source>
        <dbReference type="ARBA" id="ARBA00022679"/>
    </source>
</evidence>
<accession>A0A0F9PBK5</accession>
<dbReference type="PANTHER" id="PTHR43420">
    <property type="entry name" value="ACETYLTRANSFERASE"/>
    <property type="match status" value="1"/>
</dbReference>
<name>A0A0F9PBK5_9ZZZZ</name>
<dbReference type="InterPro" id="IPR050680">
    <property type="entry name" value="YpeA/RimI_acetyltransf"/>
</dbReference>
<protein>
    <recommendedName>
        <fullName evidence="3">N-acetyltransferase domain-containing protein</fullName>
    </recommendedName>
</protein>
<dbReference type="InterPro" id="IPR000182">
    <property type="entry name" value="GNAT_dom"/>
</dbReference>
<dbReference type="EMBL" id="LAZR01005635">
    <property type="protein sequence ID" value="KKM98330.1"/>
    <property type="molecule type" value="Genomic_DNA"/>
</dbReference>
<dbReference type="InterPro" id="IPR016181">
    <property type="entry name" value="Acyl_CoA_acyltransferase"/>
</dbReference>
<dbReference type="AlphaFoldDB" id="A0A0F9PBK5"/>
<evidence type="ECO:0000313" key="4">
    <source>
        <dbReference type="EMBL" id="KKM98330.1"/>
    </source>
</evidence>
<dbReference type="Gene3D" id="3.40.630.30">
    <property type="match status" value="1"/>
</dbReference>
<feature type="domain" description="N-acetyltransferase" evidence="3">
    <location>
        <begin position="1"/>
        <end position="146"/>
    </location>
</feature>
<keyword evidence="2" id="KW-0012">Acyltransferase</keyword>
<dbReference type="PANTHER" id="PTHR43420:SF47">
    <property type="entry name" value="N-ACETYLTRANSFERASE DOMAIN-CONTAINING PROTEIN"/>
    <property type="match status" value="1"/>
</dbReference>
<dbReference type="SUPFAM" id="SSF55729">
    <property type="entry name" value="Acyl-CoA N-acyltransferases (Nat)"/>
    <property type="match status" value="1"/>
</dbReference>
<gene>
    <name evidence="4" type="ORF">LCGC14_1159070</name>
</gene>
<dbReference type="PROSITE" id="PS51186">
    <property type="entry name" value="GNAT"/>
    <property type="match status" value="1"/>
</dbReference>
<comment type="caution">
    <text evidence="4">The sequence shown here is derived from an EMBL/GenBank/DDBJ whole genome shotgun (WGS) entry which is preliminary data.</text>
</comment>
<keyword evidence="1" id="KW-0808">Transferase</keyword>
<evidence type="ECO:0000259" key="3">
    <source>
        <dbReference type="PROSITE" id="PS51186"/>
    </source>
</evidence>
<dbReference type="GO" id="GO:0016747">
    <property type="term" value="F:acyltransferase activity, transferring groups other than amino-acyl groups"/>
    <property type="evidence" value="ECO:0007669"/>
    <property type="project" value="InterPro"/>
</dbReference>
<reference evidence="4" key="1">
    <citation type="journal article" date="2015" name="Nature">
        <title>Complex archaea that bridge the gap between prokaryotes and eukaryotes.</title>
        <authorList>
            <person name="Spang A."/>
            <person name="Saw J.H."/>
            <person name="Jorgensen S.L."/>
            <person name="Zaremba-Niedzwiedzka K."/>
            <person name="Martijn J."/>
            <person name="Lind A.E."/>
            <person name="van Eijk R."/>
            <person name="Schleper C."/>
            <person name="Guy L."/>
            <person name="Ettema T.J."/>
        </authorList>
    </citation>
    <scope>NUCLEOTIDE SEQUENCE</scope>
</reference>
<dbReference type="CDD" id="cd04301">
    <property type="entry name" value="NAT_SF"/>
    <property type="match status" value="1"/>
</dbReference>
<sequence length="147" mass="16109">MKINEIPSQDTLQLRNDILRPGKARSECVFEGDNAQKTRHFGAFDDAANIEGIVSVYCNQNPLISHEVSYQVRAMATSRQSRGQGIGRLLLSAAEEYAKTAGASVVWANARQSAIGFYKKAGYDVISEEFVIDGIGPHYLVSKSLTL</sequence>
<dbReference type="Pfam" id="PF13673">
    <property type="entry name" value="Acetyltransf_10"/>
    <property type="match status" value="1"/>
</dbReference>
<organism evidence="4">
    <name type="scientific">marine sediment metagenome</name>
    <dbReference type="NCBI Taxonomy" id="412755"/>
    <lineage>
        <taxon>unclassified sequences</taxon>
        <taxon>metagenomes</taxon>
        <taxon>ecological metagenomes</taxon>
    </lineage>
</organism>
<evidence type="ECO:0000256" key="2">
    <source>
        <dbReference type="ARBA" id="ARBA00023315"/>
    </source>
</evidence>
<proteinExistence type="predicted"/>